<evidence type="ECO:0000256" key="1">
    <source>
        <dbReference type="SAM" id="MobiDB-lite"/>
    </source>
</evidence>
<feature type="domain" description="Peptidase A1" evidence="3">
    <location>
        <begin position="117"/>
        <end position="530"/>
    </location>
</feature>
<proteinExistence type="predicted"/>
<comment type="caution">
    <text evidence="4">The sequence shown here is derived from an EMBL/GenBank/DDBJ whole genome shotgun (WGS) entry which is preliminary data.</text>
</comment>
<feature type="chain" id="PRO_5042287319" description="Peptidase A1 domain-containing protein" evidence="2">
    <location>
        <begin position="23"/>
        <end position="586"/>
    </location>
</feature>
<dbReference type="EMBL" id="JAQGDS010000005">
    <property type="protein sequence ID" value="KAJ6260151.1"/>
    <property type="molecule type" value="Genomic_DNA"/>
</dbReference>
<reference evidence="4" key="1">
    <citation type="submission" date="2023-01" db="EMBL/GenBank/DDBJ databases">
        <title>The chitinases involved in constricting ring structure development in the nematode-trapping fungus Drechslerella dactyloides.</title>
        <authorList>
            <person name="Wang R."/>
            <person name="Zhang L."/>
            <person name="Tang P."/>
            <person name="Li S."/>
            <person name="Liang L."/>
        </authorList>
    </citation>
    <scope>NUCLEOTIDE SEQUENCE</scope>
    <source>
        <strain evidence="4">YMF1.00031</strain>
    </source>
</reference>
<protein>
    <recommendedName>
        <fullName evidence="3">Peptidase A1 domain-containing protein</fullName>
    </recommendedName>
</protein>
<gene>
    <name evidence="4" type="ORF">Dda_4374</name>
</gene>
<feature type="signal peptide" evidence="2">
    <location>
        <begin position="1"/>
        <end position="22"/>
    </location>
</feature>
<feature type="region of interest" description="Disordered" evidence="1">
    <location>
        <begin position="537"/>
        <end position="586"/>
    </location>
</feature>
<dbReference type="SUPFAM" id="SSF50630">
    <property type="entry name" value="Acid proteases"/>
    <property type="match status" value="1"/>
</dbReference>
<feature type="compositionally biased region" description="Low complexity" evidence="1">
    <location>
        <begin position="544"/>
        <end position="553"/>
    </location>
</feature>
<dbReference type="InterPro" id="IPR021109">
    <property type="entry name" value="Peptidase_aspartic_dom_sf"/>
</dbReference>
<dbReference type="Proteomes" id="UP001221413">
    <property type="component" value="Unassembled WGS sequence"/>
</dbReference>
<dbReference type="PROSITE" id="PS51767">
    <property type="entry name" value="PEPTIDASE_A1"/>
    <property type="match status" value="1"/>
</dbReference>
<evidence type="ECO:0000313" key="5">
    <source>
        <dbReference type="Proteomes" id="UP001221413"/>
    </source>
</evidence>
<keyword evidence="2" id="KW-0732">Signal</keyword>
<evidence type="ECO:0000256" key="2">
    <source>
        <dbReference type="SAM" id="SignalP"/>
    </source>
</evidence>
<accession>A0AAD6IX69</accession>
<evidence type="ECO:0000259" key="3">
    <source>
        <dbReference type="PROSITE" id="PS51767"/>
    </source>
</evidence>
<dbReference type="Gene3D" id="2.40.70.10">
    <property type="entry name" value="Acid Proteases"/>
    <property type="match status" value="1"/>
</dbReference>
<dbReference type="PROSITE" id="PS51257">
    <property type="entry name" value="PROKAR_LIPOPROTEIN"/>
    <property type="match status" value="1"/>
</dbReference>
<dbReference type="AlphaFoldDB" id="A0AAD6IX69"/>
<dbReference type="InterPro" id="IPR033121">
    <property type="entry name" value="PEPTIDASE_A1"/>
</dbReference>
<name>A0AAD6IX69_DREDA</name>
<organism evidence="4 5">
    <name type="scientific">Drechslerella dactyloides</name>
    <name type="common">Nematode-trapping fungus</name>
    <name type="synonym">Arthrobotrys dactyloides</name>
    <dbReference type="NCBI Taxonomy" id="74499"/>
    <lineage>
        <taxon>Eukaryota</taxon>
        <taxon>Fungi</taxon>
        <taxon>Dikarya</taxon>
        <taxon>Ascomycota</taxon>
        <taxon>Pezizomycotina</taxon>
        <taxon>Orbiliomycetes</taxon>
        <taxon>Orbiliales</taxon>
        <taxon>Orbiliaceae</taxon>
        <taxon>Drechslerella</taxon>
    </lineage>
</organism>
<sequence>MISKPTAISAVLLACYTSQAFASLPLNLRSAESPPLIPFKYAHSANAKRSPDVDAPWGRVQGAHRSAGHLKRREIDAAQNKIVEAPNAPMQLSGKTQSGKIPVFYRHTDQAETKFTWVASVNITGKVYELTVDNTVSNTWLYAPSDPYKCLFESKVTGKDFCYSFPFEDAPEPAMIIDRTWPFSVNFTGPGGVAVSGVRALLNNVTDPLGRPDGARWPSVIGLVDNTYDSYGSGSPPDIRFYAGTLGLGKADKGVILQGTNTTERIEKYPQTPFNNYTSLTYFTTNFNMALDNGQMSIGLGHMDKGDYTGDMKTIPTSPGSDDWSFDANGNWTVKIWENITTNAGVQEIVRVVPFPTMNMSTSQNVILDLTSRITYLDFDTAEAIYKAFDGSCTRTPTPMGFSHPKSTDPIYPYCTLPILQTWNSTDRKIRWKLKTPATFSLPWGPDGEIMILDQESMLDTLEGFPCANNDVPQCEQNVFGSIQPNIFTKHSNSLDAPMTNAGFWVYGDVVFKNAYLKWDTANGGSVSMAKYASPPGQGNVDMNNPKPNAAKPPAKPKAKVNRLPEKPKSKLSLLPGRYGFKSARE</sequence>
<evidence type="ECO:0000313" key="4">
    <source>
        <dbReference type="EMBL" id="KAJ6260151.1"/>
    </source>
</evidence>
<keyword evidence="5" id="KW-1185">Reference proteome</keyword>